<evidence type="ECO:0000313" key="2">
    <source>
        <dbReference type="Proteomes" id="UP000000718"/>
    </source>
</evidence>
<organism evidence="1 2">
    <name type="scientific">Thermodesulfovibrio yellowstonii (strain ATCC 51303 / DSM 11347 / YP87)</name>
    <dbReference type="NCBI Taxonomy" id="289376"/>
    <lineage>
        <taxon>Bacteria</taxon>
        <taxon>Pseudomonadati</taxon>
        <taxon>Nitrospirota</taxon>
        <taxon>Thermodesulfovibrionia</taxon>
        <taxon>Thermodesulfovibrionales</taxon>
        <taxon>Thermodesulfovibrionaceae</taxon>
        <taxon>Thermodesulfovibrio</taxon>
    </lineage>
</organism>
<dbReference type="Proteomes" id="UP000000718">
    <property type="component" value="Chromosome"/>
</dbReference>
<reference evidence="2" key="1">
    <citation type="submission" date="2008-08" db="EMBL/GenBank/DDBJ databases">
        <title>The complete genome sequence of Thermodesulfovibrio yellowstonii strain ATCC 51303 / DSM 11347 / YP87.</title>
        <authorList>
            <person name="Dodson R.J."/>
            <person name="Durkin A.S."/>
            <person name="Wu M."/>
            <person name="Eisen J."/>
            <person name="Sutton G."/>
        </authorList>
    </citation>
    <scope>NUCLEOTIDE SEQUENCE [LARGE SCALE GENOMIC DNA]</scope>
    <source>
        <strain evidence="2">ATCC 51303 / DSM 11347 / YP87</strain>
    </source>
</reference>
<dbReference type="PATRIC" id="fig|289376.4.peg.516"/>
<dbReference type="EMBL" id="CP001147">
    <property type="protein sequence ID" value="ACI20600.1"/>
    <property type="molecule type" value="Genomic_DNA"/>
</dbReference>
<sequence length="106" mass="12045">MCDCIIFIGENNTIIIGIVELKNKTIHANDIIKKLTHGSEIALDILKKCSNNHMKFYFCHIVLGKRWDSSEHKVITNKKIIIRGKKYNILTMKCGVSISKAISMVI</sequence>
<name>B5YJF0_THEYD</name>
<dbReference type="KEGG" id="tye:THEYE_A0522"/>
<reference evidence="1 2" key="2">
    <citation type="journal article" date="2015" name="Genome Announc.">
        <title>Genome Sequence of the Sulfate-Reducing Thermophilic Bacterium Thermodesulfovibrio yellowstonii Strain DSM 11347T (Phylum Nitrospirae).</title>
        <authorList>
            <person name="Bhatnagar S."/>
            <person name="Badger J.H."/>
            <person name="Madupu R."/>
            <person name="Khouri H.M."/>
            <person name="O'Connor E.M."/>
            <person name="Robb F.T."/>
            <person name="Ward N.L."/>
            <person name="Eisen J.A."/>
        </authorList>
    </citation>
    <scope>NUCLEOTIDE SEQUENCE [LARGE SCALE GENOMIC DNA]</scope>
    <source>
        <strain evidence="2">ATCC 51303 / DSM 11347 / YP87</strain>
    </source>
</reference>
<proteinExistence type="predicted"/>
<dbReference type="HOGENOM" id="CLU_2222007_0_0_0"/>
<gene>
    <name evidence="1" type="ordered locus">THEYE_A0522</name>
</gene>
<keyword evidence="2" id="KW-1185">Reference proteome</keyword>
<dbReference type="AlphaFoldDB" id="B5YJF0"/>
<protein>
    <submittedName>
        <fullName evidence="1">Uncharacterized protein</fullName>
    </submittedName>
</protein>
<dbReference type="EnsemblBacteria" id="ACI20600">
    <property type="protein sequence ID" value="ACI20600"/>
    <property type="gene ID" value="THEYE_A0522"/>
</dbReference>
<accession>B5YJF0</accession>
<dbReference type="InParanoid" id="B5YJF0"/>
<dbReference type="STRING" id="289376.THEYE_A0522"/>
<evidence type="ECO:0000313" key="1">
    <source>
        <dbReference type="EMBL" id="ACI20600.1"/>
    </source>
</evidence>